<keyword evidence="2" id="KW-0378">Hydrolase</keyword>
<reference evidence="5 6" key="1">
    <citation type="journal article" date="2012" name="Antonie Van Leeuwenhoek">
        <title>Shewanella litorisediminis sp. nov., a gammaproteobacterium isolated from a tidal flat sediment.</title>
        <authorList>
            <person name="Lee M.H."/>
            <person name="Yoon J.H."/>
        </authorList>
    </citation>
    <scope>NUCLEOTIDE SEQUENCE [LARGE SCALE GENOMIC DNA]</scope>
    <source>
        <strain evidence="5 6">SMK1-12</strain>
    </source>
</reference>
<accession>A0ABX7G0E0</accession>
<organism evidence="5 6">
    <name type="scientific">Shewanella litorisediminis</name>
    <dbReference type="NCBI Taxonomy" id="1173586"/>
    <lineage>
        <taxon>Bacteria</taxon>
        <taxon>Pseudomonadati</taxon>
        <taxon>Pseudomonadota</taxon>
        <taxon>Gammaproteobacteria</taxon>
        <taxon>Alteromonadales</taxon>
        <taxon>Shewanellaceae</taxon>
        <taxon>Shewanella</taxon>
    </lineage>
</organism>
<dbReference type="SUPFAM" id="SSF51445">
    <property type="entry name" value="(Trans)glycosidases"/>
    <property type="match status" value="1"/>
</dbReference>
<name>A0ABX7G0E0_9GAMM</name>
<dbReference type="CDD" id="cd02856">
    <property type="entry name" value="E_set_GDE_Isoamylase_N"/>
    <property type="match status" value="1"/>
</dbReference>
<proteinExistence type="inferred from homology"/>
<dbReference type="SMART" id="SM00642">
    <property type="entry name" value="Aamy"/>
    <property type="match status" value="1"/>
</dbReference>
<evidence type="ECO:0000256" key="1">
    <source>
        <dbReference type="ARBA" id="ARBA00008061"/>
    </source>
</evidence>
<dbReference type="Pfam" id="PF02922">
    <property type="entry name" value="CBM_48"/>
    <property type="match status" value="1"/>
</dbReference>
<gene>
    <name evidence="5" type="primary">glgX</name>
    <name evidence="5" type="ORF">JQC75_12720</name>
</gene>
<dbReference type="PANTHER" id="PTHR43002">
    <property type="entry name" value="GLYCOGEN DEBRANCHING ENZYME"/>
    <property type="match status" value="1"/>
</dbReference>
<sequence length="689" mass="76286">MSDLHRRCGVWLFSEDGVSKAHFGVFSRHASAVFLCLFDEEGREFSYPMKRRGDFWSLTLDGIGEGQTYGFRADGPWAPAAGHRFDPAKLLLDPYALAIDGLPKLAVAQAAQGSAGPQDPHFAPSSDGEDNAALMPRCRVVDLAALPPFVHPKPGYAMEESVIYELHVKGFSMGFPGVPPEHKGRFAALAAPEVIHYLKRLGVTAVELMPCQQFFDEPFLHAKGLSNYWGYNSIGFFAPHNAYGDIREFRAMVDALHGAGIEVILDVVYNHSAEGNAMGPVYSFKGLDNACYYRLTDSGHYINDTGCGNTLDLGQPRVLELVMDSLRYWAEVGGVDGFRFDLAACLGRMPHGFDIHCGFFAALGQDPVLKALKLIAEPWDVGPGGYRLGEFPAAFAEWNDKYRDAMRRLWRGDEQILGEFARRFHGSADLFEPSHRGPWASLNFIASHDGFTLRDLLSYQQRHNLANGEDNRDGHQENLSHNFGVEGEASELVAARKHKARAMLVTLFFSFGVPMLRAGDELWQTQQGNNNAYCQDNALTWIDWESADRELIDFVAGLIRIRRQLPLLAATRYIHGNNPDDGRKGPFLAWFNESGLPMAGTDWHRCGPLIAALGEHHPLRGSELLLILINPSQSAVDISLPRFAVWEQLHSLCGNSDLPARIEAGGTLTLPGVSIWIFHGHRDAESGTQ</sequence>
<evidence type="ECO:0000259" key="4">
    <source>
        <dbReference type="SMART" id="SM00642"/>
    </source>
</evidence>
<dbReference type="InterPro" id="IPR044505">
    <property type="entry name" value="GlgX_Isoamylase_N_E_set"/>
</dbReference>
<evidence type="ECO:0000256" key="3">
    <source>
        <dbReference type="ARBA" id="ARBA00023295"/>
    </source>
</evidence>
<dbReference type="Proteomes" id="UP000596252">
    <property type="component" value="Chromosome"/>
</dbReference>
<keyword evidence="6" id="KW-1185">Reference proteome</keyword>
<protein>
    <submittedName>
        <fullName evidence="5">Glycogen debranching protein GlgX</fullName>
    </submittedName>
</protein>
<dbReference type="InterPro" id="IPR013783">
    <property type="entry name" value="Ig-like_fold"/>
</dbReference>
<dbReference type="SUPFAM" id="SSF51011">
    <property type="entry name" value="Glycosyl hydrolase domain"/>
    <property type="match status" value="1"/>
</dbReference>
<dbReference type="Gene3D" id="3.20.20.80">
    <property type="entry name" value="Glycosidases"/>
    <property type="match status" value="1"/>
</dbReference>
<dbReference type="InterPro" id="IPR006047">
    <property type="entry name" value="GH13_cat_dom"/>
</dbReference>
<dbReference type="CDD" id="cd11326">
    <property type="entry name" value="AmyAc_Glg_debranch"/>
    <property type="match status" value="1"/>
</dbReference>
<comment type="similarity">
    <text evidence="1">Belongs to the glycosyl hydrolase 13 family.</text>
</comment>
<dbReference type="InterPro" id="IPR014756">
    <property type="entry name" value="Ig_E-set"/>
</dbReference>
<keyword evidence="3" id="KW-0326">Glycosidase</keyword>
<evidence type="ECO:0000313" key="6">
    <source>
        <dbReference type="Proteomes" id="UP000596252"/>
    </source>
</evidence>
<dbReference type="EMBL" id="CP069213">
    <property type="protein sequence ID" value="QRH00738.1"/>
    <property type="molecule type" value="Genomic_DNA"/>
</dbReference>
<dbReference type="SUPFAM" id="SSF81296">
    <property type="entry name" value="E set domains"/>
    <property type="match status" value="1"/>
</dbReference>
<evidence type="ECO:0000256" key="2">
    <source>
        <dbReference type="ARBA" id="ARBA00022801"/>
    </source>
</evidence>
<dbReference type="InterPro" id="IPR004193">
    <property type="entry name" value="Glyco_hydro_13_N"/>
</dbReference>
<dbReference type="InterPro" id="IPR017853">
    <property type="entry name" value="GH"/>
</dbReference>
<dbReference type="Gene3D" id="2.60.40.10">
    <property type="entry name" value="Immunoglobulins"/>
    <property type="match status" value="1"/>
</dbReference>
<dbReference type="Pfam" id="PF00128">
    <property type="entry name" value="Alpha-amylase"/>
    <property type="match status" value="1"/>
</dbReference>
<dbReference type="InterPro" id="IPR011837">
    <property type="entry name" value="Glycogen_debranch_GlgX"/>
</dbReference>
<dbReference type="NCBIfam" id="TIGR02100">
    <property type="entry name" value="glgX_debranch"/>
    <property type="match status" value="1"/>
</dbReference>
<dbReference type="RefSeq" id="WP_203324449.1">
    <property type="nucleotide sequence ID" value="NZ_CP069213.1"/>
</dbReference>
<feature type="domain" description="Glycosyl hydrolase family 13 catalytic" evidence="4">
    <location>
        <begin position="165"/>
        <end position="562"/>
    </location>
</feature>
<evidence type="ECO:0000313" key="5">
    <source>
        <dbReference type="EMBL" id="QRH00738.1"/>
    </source>
</evidence>